<accession>A0A916E1B8</accession>
<dbReference type="VEuPathDB" id="FungiDB:RhiirFUN_016145"/>
<feature type="region of interest" description="Disordered" evidence="1">
    <location>
        <begin position="58"/>
        <end position="85"/>
    </location>
</feature>
<dbReference type="AlphaFoldDB" id="A0A916E1B8"/>
<proteinExistence type="predicted"/>
<evidence type="ECO:0000313" key="3">
    <source>
        <dbReference type="Proteomes" id="UP000684084"/>
    </source>
</evidence>
<reference evidence="2" key="1">
    <citation type="submission" date="2020-05" db="EMBL/GenBank/DDBJ databases">
        <authorList>
            <person name="Rincon C."/>
            <person name="Sanders R I."/>
            <person name="Robbins C."/>
            <person name="Chaturvedi A."/>
        </authorList>
    </citation>
    <scope>NUCLEOTIDE SEQUENCE</scope>
    <source>
        <strain evidence="2">CHB12</strain>
    </source>
</reference>
<dbReference type="EMBL" id="CAGKOT010000007">
    <property type="protein sequence ID" value="CAB5349286.1"/>
    <property type="molecule type" value="Genomic_DNA"/>
</dbReference>
<dbReference type="OrthoDB" id="2430726at2759"/>
<dbReference type="Proteomes" id="UP000684084">
    <property type="component" value="Unassembled WGS sequence"/>
</dbReference>
<gene>
    <name evidence="2" type="ORF">CHRIB12_LOCUS4652</name>
</gene>
<protein>
    <submittedName>
        <fullName evidence="2">Uncharacterized protein</fullName>
    </submittedName>
</protein>
<sequence length="107" mass="12564">MLNQPIVNLEPTALDMTVVDFDVVAYHLSTPESKCKSQREELVKKLALIKFERTFEQQAQFEDEKQPNPTPDLMQVGREHTHTQPDDNNIIEIRKLFIFRPNWIESL</sequence>
<name>A0A916E1B8_9GLOM</name>
<evidence type="ECO:0000256" key="1">
    <source>
        <dbReference type="SAM" id="MobiDB-lite"/>
    </source>
</evidence>
<organism evidence="2 3">
    <name type="scientific">Rhizophagus irregularis</name>
    <dbReference type="NCBI Taxonomy" id="588596"/>
    <lineage>
        <taxon>Eukaryota</taxon>
        <taxon>Fungi</taxon>
        <taxon>Fungi incertae sedis</taxon>
        <taxon>Mucoromycota</taxon>
        <taxon>Glomeromycotina</taxon>
        <taxon>Glomeromycetes</taxon>
        <taxon>Glomerales</taxon>
        <taxon>Glomeraceae</taxon>
        <taxon>Rhizophagus</taxon>
    </lineage>
</organism>
<evidence type="ECO:0000313" key="2">
    <source>
        <dbReference type="EMBL" id="CAB5349286.1"/>
    </source>
</evidence>
<comment type="caution">
    <text evidence="2">The sequence shown here is derived from an EMBL/GenBank/DDBJ whole genome shotgun (WGS) entry which is preliminary data.</text>
</comment>